<dbReference type="PANTHER" id="PTHR48079:SF6">
    <property type="entry name" value="NAD(P)-BINDING DOMAIN-CONTAINING PROTEIN-RELATED"/>
    <property type="match status" value="1"/>
</dbReference>
<proteinExistence type="predicted"/>
<dbReference type="RefSeq" id="XP_040775602.1">
    <property type="nucleotide sequence ID" value="XM_040918987.1"/>
</dbReference>
<dbReference type="InterPro" id="IPR036291">
    <property type="entry name" value="NAD(P)-bd_dom_sf"/>
</dbReference>
<gene>
    <name evidence="1" type="ORF">M406DRAFT_291779</name>
</gene>
<accession>A0A9P4Y145</accession>
<evidence type="ECO:0008006" key="3">
    <source>
        <dbReference type="Google" id="ProtNLM"/>
    </source>
</evidence>
<dbReference type="InterPro" id="IPR051783">
    <property type="entry name" value="NAD(P)-dependent_oxidoreduct"/>
</dbReference>
<dbReference type="Proteomes" id="UP000803844">
    <property type="component" value="Unassembled WGS sequence"/>
</dbReference>
<name>A0A9P4Y145_CRYP1</name>
<keyword evidence="2" id="KW-1185">Reference proteome</keyword>
<sequence>MSTSSVPRILLVGATGYIGSNALDHILKSTHPGLSKSTISVLVRGEDRAKKLKEGYGDRINPIVYSGVDDTEHVASVAAEHDIVLNIGVGYHPPSAVAMVQGLARRLADKGNKTPWIIQISGITNISDSPLQGDNHPERVHDDADSLAIYEFEKAADAKSPYLPRTTELAVLDAAVETGVNALCVQAPVIWGKGSGLLPTQGTVLPLFFRFILDKGYAFQLADEDARAAVVHIEDLSELFTMLTEKLLDDGGKDLPRGKKGIMFAQAGLIAHREVTRLCLDAAFRNGVLPKSDGPQQKEIRVVPVDEVLPYFGVGNFSMAVTSRAGAGHMNTVDTTVRRLGWKPRHSIEDLKSGAHFDEALKTLLSQEAASAKTV</sequence>
<dbReference type="PANTHER" id="PTHR48079">
    <property type="entry name" value="PROTEIN YEEZ"/>
    <property type="match status" value="1"/>
</dbReference>
<dbReference type="AlphaFoldDB" id="A0A9P4Y145"/>
<organism evidence="1 2">
    <name type="scientific">Cryphonectria parasitica (strain ATCC 38755 / EP155)</name>
    <dbReference type="NCBI Taxonomy" id="660469"/>
    <lineage>
        <taxon>Eukaryota</taxon>
        <taxon>Fungi</taxon>
        <taxon>Dikarya</taxon>
        <taxon>Ascomycota</taxon>
        <taxon>Pezizomycotina</taxon>
        <taxon>Sordariomycetes</taxon>
        <taxon>Sordariomycetidae</taxon>
        <taxon>Diaporthales</taxon>
        <taxon>Cryphonectriaceae</taxon>
        <taxon>Cryphonectria-Endothia species complex</taxon>
        <taxon>Cryphonectria</taxon>
    </lineage>
</organism>
<protein>
    <recommendedName>
        <fullName evidence="3">NAD-dependent epimerase/dehydratase domain-containing protein</fullName>
    </recommendedName>
</protein>
<reference evidence="1" key="1">
    <citation type="journal article" date="2020" name="Phytopathology">
        <title>Genome sequence of the chestnut blight fungus Cryphonectria parasitica EP155: A fundamental resource for an archetypical invasive plant pathogen.</title>
        <authorList>
            <person name="Crouch J.A."/>
            <person name="Dawe A."/>
            <person name="Aerts A."/>
            <person name="Barry K."/>
            <person name="Churchill A.C.L."/>
            <person name="Grimwood J."/>
            <person name="Hillman B."/>
            <person name="Milgroom M.G."/>
            <person name="Pangilinan J."/>
            <person name="Smith M."/>
            <person name="Salamov A."/>
            <person name="Schmutz J."/>
            <person name="Yadav J."/>
            <person name="Grigoriev I.V."/>
            <person name="Nuss D."/>
        </authorList>
    </citation>
    <scope>NUCLEOTIDE SEQUENCE</scope>
    <source>
        <strain evidence="1">EP155</strain>
    </source>
</reference>
<dbReference type="Gene3D" id="3.40.50.720">
    <property type="entry name" value="NAD(P)-binding Rossmann-like Domain"/>
    <property type="match status" value="1"/>
</dbReference>
<dbReference type="GeneID" id="63836116"/>
<dbReference type="SUPFAM" id="SSF51735">
    <property type="entry name" value="NAD(P)-binding Rossmann-fold domains"/>
    <property type="match status" value="1"/>
</dbReference>
<comment type="caution">
    <text evidence="1">The sequence shown here is derived from an EMBL/GenBank/DDBJ whole genome shotgun (WGS) entry which is preliminary data.</text>
</comment>
<dbReference type="GO" id="GO:0005737">
    <property type="term" value="C:cytoplasm"/>
    <property type="evidence" value="ECO:0007669"/>
    <property type="project" value="TreeGrafter"/>
</dbReference>
<dbReference type="EMBL" id="MU032348">
    <property type="protein sequence ID" value="KAF3764641.1"/>
    <property type="molecule type" value="Genomic_DNA"/>
</dbReference>
<dbReference type="GO" id="GO:0004029">
    <property type="term" value="F:aldehyde dehydrogenase (NAD+) activity"/>
    <property type="evidence" value="ECO:0007669"/>
    <property type="project" value="TreeGrafter"/>
</dbReference>
<evidence type="ECO:0000313" key="2">
    <source>
        <dbReference type="Proteomes" id="UP000803844"/>
    </source>
</evidence>
<evidence type="ECO:0000313" key="1">
    <source>
        <dbReference type="EMBL" id="KAF3764641.1"/>
    </source>
</evidence>
<dbReference type="OrthoDB" id="10262413at2759"/>